<accession>A0A3S1BTU8</accession>
<dbReference type="RefSeq" id="WP_127191230.1">
    <property type="nucleotide sequence ID" value="NZ_RZNY01000004.1"/>
</dbReference>
<dbReference type="Pfam" id="PF01527">
    <property type="entry name" value="HTH_Tnp_1"/>
    <property type="match status" value="1"/>
</dbReference>
<reference evidence="1 2" key="1">
    <citation type="submission" date="2018-12" db="EMBL/GenBank/DDBJ databases">
        <authorList>
            <person name="Sun L."/>
            <person name="Chen Z."/>
        </authorList>
    </citation>
    <scope>NUCLEOTIDE SEQUENCE [LARGE SCALE GENOMIC DNA]</scope>
    <source>
        <strain evidence="1 2">DSM 15890</strain>
    </source>
</reference>
<dbReference type="AlphaFoldDB" id="A0A3S1BTU8"/>
<organism evidence="1 2">
    <name type="scientific">Paenibacillus anaericanus</name>
    <dbReference type="NCBI Taxonomy" id="170367"/>
    <lineage>
        <taxon>Bacteria</taxon>
        <taxon>Bacillati</taxon>
        <taxon>Bacillota</taxon>
        <taxon>Bacilli</taxon>
        <taxon>Bacillales</taxon>
        <taxon>Paenibacillaceae</taxon>
        <taxon>Paenibacillus</taxon>
    </lineage>
</organism>
<dbReference type="InterPro" id="IPR002514">
    <property type="entry name" value="Transposase_8"/>
</dbReference>
<dbReference type="GO" id="GO:0006313">
    <property type="term" value="P:DNA transposition"/>
    <property type="evidence" value="ECO:0007669"/>
    <property type="project" value="InterPro"/>
</dbReference>
<dbReference type="InterPro" id="IPR009057">
    <property type="entry name" value="Homeodomain-like_sf"/>
</dbReference>
<dbReference type="SUPFAM" id="SSF46689">
    <property type="entry name" value="Homeodomain-like"/>
    <property type="match status" value="1"/>
</dbReference>
<sequence>MSAQKGQKFKHYPESLKVEAVRLFVEEGWCYRKITEHLEIHDKNRVRVWVKKYQVKGQAAFKDRRGDPHRTETEQERELRRLQLEVDVLKKWLHILNQGELVTLNEFNYSNNFTRELYTRNCKMTRIYSD</sequence>
<evidence type="ECO:0000313" key="2">
    <source>
        <dbReference type="Proteomes" id="UP000279446"/>
    </source>
</evidence>
<dbReference type="OrthoDB" id="2476570at2"/>
<dbReference type="GO" id="GO:0004803">
    <property type="term" value="F:transposase activity"/>
    <property type="evidence" value="ECO:0007669"/>
    <property type="project" value="InterPro"/>
</dbReference>
<proteinExistence type="predicted"/>
<protein>
    <submittedName>
        <fullName evidence="1">Transposase</fullName>
    </submittedName>
</protein>
<comment type="caution">
    <text evidence="1">The sequence shown here is derived from an EMBL/GenBank/DDBJ whole genome shotgun (WGS) entry which is preliminary data.</text>
</comment>
<keyword evidence="2" id="KW-1185">Reference proteome</keyword>
<name>A0A3S1BTU8_9BACL</name>
<dbReference type="GO" id="GO:0003677">
    <property type="term" value="F:DNA binding"/>
    <property type="evidence" value="ECO:0007669"/>
    <property type="project" value="InterPro"/>
</dbReference>
<evidence type="ECO:0000313" key="1">
    <source>
        <dbReference type="EMBL" id="RUT47354.1"/>
    </source>
</evidence>
<gene>
    <name evidence="1" type="ORF">EJP82_06475</name>
</gene>
<dbReference type="EMBL" id="RZNY01000004">
    <property type="protein sequence ID" value="RUT47354.1"/>
    <property type="molecule type" value="Genomic_DNA"/>
</dbReference>
<dbReference type="Proteomes" id="UP000279446">
    <property type="component" value="Unassembled WGS sequence"/>
</dbReference>